<evidence type="ECO:0000259" key="6">
    <source>
        <dbReference type="Pfam" id="PF00082"/>
    </source>
</evidence>
<proteinExistence type="inferred from homology"/>
<feature type="domain" description="Peptidase S8/S53" evidence="6">
    <location>
        <begin position="284"/>
        <end position="503"/>
    </location>
</feature>
<dbReference type="Proteomes" id="UP001626603">
    <property type="component" value="Chromosome"/>
</dbReference>
<keyword evidence="2" id="KW-0645">Protease</keyword>
<evidence type="ECO:0000256" key="1">
    <source>
        <dbReference type="ARBA" id="ARBA00011073"/>
    </source>
</evidence>
<protein>
    <submittedName>
        <fullName evidence="7">S8 family serine peptidase</fullName>
    </submittedName>
</protein>
<comment type="caution">
    <text evidence="5">Lacks conserved residue(s) required for the propagation of feature annotation.</text>
</comment>
<evidence type="ECO:0000256" key="3">
    <source>
        <dbReference type="ARBA" id="ARBA00022801"/>
    </source>
</evidence>
<dbReference type="PROSITE" id="PS00138">
    <property type="entry name" value="SUBTILASE_SER"/>
    <property type="match status" value="1"/>
</dbReference>
<evidence type="ECO:0000256" key="5">
    <source>
        <dbReference type="PROSITE-ProRule" id="PRU01240"/>
    </source>
</evidence>
<comment type="similarity">
    <text evidence="1 5">Belongs to the peptidase S8 family.</text>
</comment>
<dbReference type="PRINTS" id="PR00723">
    <property type="entry name" value="SUBTILISIN"/>
</dbReference>
<dbReference type="InterPro" id="IPR000209">
    <property type="entry name" value="Peptidase_S8/S53_dom"/>
</dbReference>
<sequence length="646" mass="69891">MQPKTIGGLPVVLALLLTGMAIVPMVSAQTGIEQSFDLQTYRAGALEHVSAREGIPMENLTLINEAFATFPLTGRTLWGAKMLDEKSSAVYGVYLDEAGRAAEIDAVKEAEAAEKSERYGKLDPELAERVSTMRSDEKVVIWIWLTEPSMDRSRFQGNLSEEQHQELLSLQRSTYAAHEAPVIDFLKAQDSTVVYASQYAPVVFAEVSRETIQDLGKRPDVVSMDITREYEPALSSAAPTVKADVVWGRGVTGTGIKVAIVEVPEVGTENSRIQFSNPYLLDGASYRPDLPVSSHATAVAGIVASTHSTYKGISYGVPALLSANAPSEDDTDIVAATEWAITQGAKILSCSFGGETLSELDDMDQYLDHVVWSNHLTVVVAAGNPPNSGNVWCPGLAYNVITVGAFDDRDSSAWPGDTMWQYSGYNDPESQHGDREKPEVVAVGTRITSTTDMSPWIESALSGTSYAAPAVSGEAALLMHRQSQLASWPEAVKAAIMAGAIHNIEDASRLSDRDGAGGIDCSIADDTIANNRWWANTVTYGDFPKTYVLGGLPAGKKVRVVAAWDSHPPDLHPPYDTINDPLESDIDFVVYDPNGEQVEVAASYDNNYEIGQFTTEISGNYQARVIVYRFEGASERLALAYSISDP</sequence>
<dbReference type="InterPro" id="IPR050131">
    <property type="entry name" value="Peptidase_S8_subtilisin-like"/>
</dbReference>
<organism evidence="7 8">
    <name type="scientific">Methanoculleus palmolei</name>
    <dbReference type="NCBI Taxonomy" id="72612"/>
    <lineage>
        <taxon>Archaea</taxon>
        <taxon>Methanobacteriati</taxon>
        <taxon>Methanobacteriota</taxon>
        <taxon>Stenosarchaea group</taxon>
        <taxon>Methanomicrobia</taxon>
        <taxon>Methanomicrobiales</taxon>
        <taxon>Methanomicrobiaceae</taxon>
        <taxon>Methanoculleus</taxon>
    </lineage>
</organism>
<dbReference type="GO" id="GO:0006508">
    <property type="term" value="P:proteolysis"/>
    <property type="evidence" value="ECO:0007669"/>
    <property type="project" value="UniProtKB-KW"/>
</dbReference>
<dbReference type="PROSITE" id="PS51892">
    <property type="entry name" value="SUBTILASE"/>
    <property type="match status" value="1"/>
</dbReference>
<evidence type="ECO:0000313" key="7">
    <source>
        <dbReference type="EMBL" id="WOX55566.1"/>
    </source>
</evidence>
<accession>A0ABD8A7R1</accession>
<dbReference type="InterPro" id="IPR023828">
    <property type="entry name" value="Peptidase_S8_Ser-AS"/>
</dbReference>
<keyword evidence="8" id="KW-1185">Reference proteome</keyword>
<dbReference type="PANTHER" id="PTHR43806:SF11">
    <property type="entry name" value="CEREVISIN-RELATED"/>
    <property type="match status" value="1"/>
</dbReference>
<dbReference type="AlphaFoldDB" id="A0ABD8A7R1"/>
<dbReference type="Gene3D" id="3.40.50.200">
    <property type="entry name" value="Peptidase S8/S53 domain"/>
    <property type="match status" value="1"/>
</dbReference>
<reference evidence="7 8" key="1">
    <citation type="submission" date="2023-10" db="EMBL/GenBank/DDBJ databases">
        <title>The complete genome sequence of Methanoculleus palmolei DSM 4273.</title>
        <authorList>
            <person name="Lai S.-J."/>
            <person name="You Y.-T."/>
            <person name="Chen S.-C."/>
        </authorList>
    </citation>
    <scope>NUCLEOTIDE SEQUENCE [LARGE SCALE GENOMIC DNA]</scope>
    <source>
        <strain evidence="7 8">DSM 4273</strain>
    </source>
</reference>
<dbReference type="SUPFAM" id="SSF52743">
    <property type="entry name" value="Subtilisin-like"/>
    <property type="match status" value="1"/>
</dbReference>
<evidence type="ECO:0000256" key="2">
    <source>
        <dbReference type="ARBA" id="ARBA00022670"/>
    </source>
</evidence>
<evidence type="ECO:0000313" key="8">
    <source>
        <dbReference type="Proteomes" id="UP001626603"/>
    </source>
</evidence>
<dbReference type="EMBL" id="CP137641">
    <property type="protein sequence ID" value="WOX55566.1"/>
    <property type="molecule type" value="Genomic_DNA"/>
</dbReference>
<dbReference type="Pfam" id="PF00082">
    <property type="entry name" value="Peptidase_S8"/>
    <property type="match status" value="1"/>
</dbReference>
<name>A0ABD8A7R1_9EURY</name>
<dbReference type="InterPro" id="IPR015500">
    <property type="entry name" value="Peptidase_S8_subtilisin-rel"/>
</dbReference>
<dbReference type="PANTHER" id="PTHR43806">
    <property type="entry name" value="PEPTIDASE S8"/>
    <property type="match status" value="1"/>
</dbReference>
<dbReference type="InterPro" id="IPR036852">
    <property type="entry name" value="Peptidase_S8/S53_dom_sf"/>
</dbReference>
<keyword evidence="3" id="KW-0378">Hydrolase</keyword>
<keyword evidence="4" id="KW-0720">Serine protease</keyword>
<evidence type="ECO:0000256" key="4">
    <source>
        <dbReference type="ARBA" id="ARBA00022825"/>
    </source>
</evidence>
<gene>
    <name evidence="7" type="ORF">R6Y95_08845</name>
</gene>
<dbReference type="GO" id="GO:0008236">
    <property type="term" value="F:serine-type peptidase activity"/>
    <property type="evidence" value="ECO:0007669"/>
    <property type="project" value="UniProtKB-KW"/>
</dbReference>